<keyword evidence="2 3" id="KW-0067">ATP-binding</keyword>
<dbReference type="InterPro" id="IPR000719">
    <property type="entry name" value="Prot_kinase_dom"/>
</dbReference>
<dbReference type="PANTHER" id="PTHR24347">
    <property type="entry name" value="SERINE/THREONINE-PROTEIN KINASE"/>
    <property type="match status" value="1"/>
</dbReference>
<dbReference type="EMBL" id="JAKCXM010000002">
    <property type="protein sequence ID" value="KAJ0409830.1"/>
    <property type="molecule type" value="Genomic_DNA"/>
</dbReference>
<protein>
    <recommendedName>
        <fullName evidence="5">Protein kinase domain-containing protein</fullName>
    </recommendedName>
</protein>
<evidence type="ECO:0000313" key="6">
    <source>
        <dbReference type="EMBL" id="KAJ0409830.1"/>
    </source>
</evidence>
<evidence type="ECO:0000256" key="3">
    <source>
        <dbReference type="PROSITE-ProRule" id="PRU10141"/>
    </source>
</evidence>
<reference evidence="6" key="1">
    <citation type="submission" date="2021-12" db="EMBL/GenBank/DDBJ databases">
        <title>Prjna785345.</title>
        <authorList>
            <person name="Rujirawat T."/>
            <person name="Krajaejun T."/>
        </authorList>
    </citation>
    <scope>NUCLEOTIDE SEQUENCE</scope>
    <source>
        <strain evidence="6">Pi057C3</strain>
    </source>
</reference>
<comment type="caution">
    <text evidence="6">The sequence shown here is derived from an EMBL/GenBank/DDBJ whole genome shotgun (WGS) entry which is preliminary data.</text>
</comment>
<evidence type="ECO:0000256" key="1">
    <source>
        <dbReference type="ARBA" id="ARBA00022741"/>
    </source>
</evidence>
<organism evidence="6 7">
    <name type="scientific">Pythium insidiosum</name>
    <name type="common">Pythiosis disease agent</name>
    <dbReference type="NCBI Taxonomy" id="114742"/>
    <lineage>
        <taxon>Eukaryota</taxon>
        <taxon>Sar</taxon>
        <taxon>Stramenopiles</taxon>
        <taxon>Oomycota</taxon>
        <taxon>Peronosporomycetes</taxon>
        <taxon>Pythiales</taxon>
        <taxon>Pythiaceae</taxon>
        <taxon>Pythium</taxon>
    </lineage>
</organism>
<evidence type="ECO:0000256" key="4">
    <source>
        <dbReference type="RuleBase" id="RU000304"/>
    </source>
</evidence>
<dbReference type="InterPro" id="IPR008271">
    <property type="entry name" value="Ser/Thr_kinase_AS"/>
</dbReference>
<dbReference type="InterPro" id="IPR011009">
    <property type="entry name" value="Kinase-like_dom_sf"/>
</dbReference>
<dbReference type="AlphaFoldDB" id="A0AAD5LR01"/>
<keyword evidence="4" id="KW-0418">Kinase</keyword>
<dbReference type="Gene3D" id="1.10.510.10">
    <property type="entry name" value="Transferase(Phosphotransferase) domain 1"/>
    <property type="match status" value="1"/>
</dbReference>
<accession>A0AAD5LR01</accession>
<dbReference type="PROSITE" id="PS00108">
    <property type="entry name" value="PROTEIN_KINASE_ST"/>
    <property type="match status" value="1"/>
</dbReference>
<gene>
    <name evidence="6" type="ORF">P43SY_005724</name>
</gene>
<feature type="binding site" evidence="3">
    <location>
        <position position="88"/>
    </location>
    <ligand>
        <name>ATP</name>
        <dbReference type="ChEBI" id="CHEBI:30616"/>
    </ligand>
</feature>
<dbReference type="GO" id="GO:0005524">
    <property type="term" value="F:ATP binding"/>
    <property type="evidence" value="ECO:0007669"/>
    <property type="project" value="UniProtKB-UniRule"/>
</dbReference>
<keyword evidence="1 3" id="KW-0547">Nucleotide-binding</keyword>
<proteinExistence type="inferred from homology"/>
<feature type="domain" description="Protein kinase" evidence="5">
    <location>
        <begin position="58"/>
        <end position="324"/>
    </location>
</feature>
<keyword evidence="4" id="KW-0808">Transferase</keyword>
<evidence type="ECO:0000259" key="5">
    <source>
        <dbReference type="PROSITE" id="PS50011"/>
    </source>
</evidence>
<evidence type="ECO:0000313" key="7">
    <source>
        <dbReference type="Proteomes" id="UP001209570"/>
    </source>
</evidence>
<name>A0AAD5LR01_PYTIN</name>
<dbReference type="Proteomes" id="UP001209570">
    <property type="component" value="Unassembled WGS sequence"/>
</dbReference>
<dbReference type="InterPro" id="IPR017441">
    <property type="entry name" value="Protein_kinase_ATP_BS"/>
</dbReference>
<dbReference type="SUPFAM" id="SSF56112">
    <property type="entry name" value="Protein kinase-like (PK-like)"/>
    <property type="match status" value="1"/>
</dbReference>
<dbReference type="Pfam" id="PF00069">
    <property type="entry name" value="Pkinase"/>
    <property type="match status" value="1"/>
</dbReference>
<keyword evidence="7" id="KW-1185">Reference proteome</keyword>
<evidence type="ECO:0000256" key="2">
    <source>
        <dbReference type="ARBA" id="ARBA00022840"/>
    </source>
</evidence>
<dbReference type="PROSITE" id="PS50011">
    <property type="entry name" value="PROTEIN_KINASE_DOM"/>
    <property type="match status" value="1"/>
</dbReference>
<dbReference type="SMART" id="SM00220">
    <property type="entry name" value="S_TKc"/>
    <property type="match status" value="1"/>
</dbReference>
<sequence length="467" mass="52012">MGWSCFSSCRRQRAQEDAGDTNHVTDLQSVPSTTTSSFRRLELSVSSLVSKGRCDAKYERLERLGEGKTGRVFRVRARQTPRYEAAAKVIRREYLSTANRQAALKQELSIVQRARHPNLLRVFDVFDEPEQVVIVTERALGGEVLDVLCSSPSWTEMDVMFIVRELLTVLAFLHSHGITHRDVKPENVLCRTTSLRDGIVLIDFGLAHKGRVGAATMTGMNGTCHFMAPEMFGKESRYGSAVDVWALGVVAFVLLFGRYPFDARFMSQVEDKIVAGHYEFPSEMLHEVSPEAIKFIEALLTPLVSLLSYNARKDIREAVDASFKAAKETKSAAEVAKCVEALQKAPLLSLLSYNARKELREAVDASFKAAKETKSAAEVAKCVEALQKAVHAKLKEAFKADAPPSSLSLDDHSVAHAKDIVEKMRDRVQREPFLSHVSENGRLQLQQLAHDTLIKLDRSKSPPPLQC</sequence>
<dbReference type="GO" id="GO:0004674">
    <property type="term" value="F:protein serine/threonine kinase activity"/>
    <property type="evidence" value="ECO:0007669"/>
    <property type="project" value="UniProtKB-KW"/>
</dbReference>
<keyword evidence="4" id="KW-0723">Serine/threonine-protein kinase</keyword>
<dbReference type="PROSITE" id="PS00107">
    <property type="entry name" value="PROTEIN_KINASE_ATP"/>
    <property type="match status" value="1"/>
</dbReference>
<comment type="similarity">
    <text evidence="4">Belongs to the protein kinase superfamily.</text>
</comment>